<evidence type="ECO:0000256" key="7">
    <source>
        <dbReference type="ARBA" id="ARBA00023237"/>
    </source>
</evidence>
<gene>
    <name evidence="10" type="ORF">FA584_13680</name>
    <name evidence="9" type="ORF">Sdiek1_1504</name>
</gene>
<dbReference type="KEGG" id="suls:Sdiek1_1504"/>
<reference evidence="11" key="2">
    <citation type="submission" date="2017-05" db="EMBL/GenBank/DDBJ databases">
        <title>Dechlorination kinetics govern the competition between two new strains of the genus Sulfurospirillum.</title>
        <authorList>
            <person name="Buttet G.F."/>
            <person name="Murray A.M."/>
            <person name="Goris T."/>
            <person name="Burion M."/>
            <person name="Lin B."/>
            <person name="Rolle M."/>
            <person name="Maillard J."/>
        </authorList>
    </citation>
    <scope>NUCLEOTIDE SEQUENCE [LARGE SCALE GENOMIC DNA]</scope>
    <source>
        <strain evidence="11">SL2-1</strain>
    </source>
</reference>
<dbReference type="AlphaFoldDB" id="A0A1Y0HKL3"/>
<dbReference type="EMBL" id="CP021416">
    <property type="protein sequence ID" value="ARU48667.1"/>
    <property type="molecule type" value="Genomic_DNA"/>
</dbReference>
<dbReference type="InterPro" id="IPR051906">
    <property type="entry name" value="TolC-like"/>
</dbReference>
<dbReference type="GO" id="GO:0015562">
    <property type="term" value="F:efflux transmembrane transporter activity"/>
    <property type="evidence" value="ECO:0007669"/>
    <property type="project" value="InterPro"/>
</dbReference>
<feature type="coiled-coil region" evidence="8">
    <location>
        <begin position="336"/>
        <end position="408"/>
    </location>
</feature>
<accession>A0A1Y0HKL3</accession>
<evidence type="ECO:0000256" key="4">
    <source>
        <dbReference type="ARBA" id="ARBA00022452"/>
    </source>
</evidence>
<dbReference type="Gene3D" id="1.20.1600.10">
    <property type="entry name" value="Outer membrane efflux proteins (OEP)"/>
    <property type="match status" value="1"/>
</dbReference>
<keyword evidence="5" id="KW-0812">Transmembrane</keyword>
<dbReference type="PANTHER" id="PTHR30026">
    <property type="entry name" value="OUTER MEMBRANE PROTEIN TOLC"/>
    <property type="match status" value="1"/>
</dbReference>
<protein>
    <submittedName>
        <fullName evidence="10">TolC family protein</fullName>
    </submittedName>
</protein>
<dbReference type="PANTHER" id="PTHR30026:SF20">
    <property type="entry name" value="OUTER MEMBRANE PROTEIN TOLC"/>
    <property type="match status" value="1"/>
</dbReference>
<keyword evidence="3" id="KW-0813">Transport</keyword>
<keyword evidence="7" id="KW-0998">Cell outer membrane</keyword>
<dbReference type="GO" id="GO:1990281">
    <property type="term" value="C:efflux pump complex"/>
    <property type="evidence" value="ECO:0007669"/>
    <property type="project" value="TreeGrafter"/>
</dbReference>
<dbReference type="EMBL" id="CP039734">
    <property type="protein sequence ID" value="QIR77188.1"/>
    <property type="molecule type" value="Genomic_DNA"/>
</dbReference>
<proteinExistence type="inferred from homology"/>
<dbReference type="InterPro" id="IPR003423">
    <property type="entry name" value="OMP_efflux"/>
</dbReference>
<evidence type="ECO:0000256" key="1">
    <source>
        <dbReference type="ARBA" id="ARBA00004442"/>
    </source>
</evidence>
<evidence type="ECO:0000256" key="8">
    <source>
        <dbReference type="SAM" id="Coils"/>
    </source>
</evidence>
<dbReference type="Proteomes" id="UP000196005">
    <property type="component" value="Chromosome"/>
</dbReference>
<dbReference type="GO" id="GO:0015288">
    <property type="term" value="F:porin activity"/>
    <property type="evidence" value="ECO:0007669"/>
    <property type="project" value="TreeGrafter"/>
</dbReference>
<dbReference type="RefSeq" id="WP_087438595.1">
    <property type="nucleotide sequence ID" value="NZ_CP021416.1"/>
</dbReference>
<reference evidence="9" key="3">
    <citation type="journal article" date="2018" name="FEMS Microbiol. Ecol.">
        <title>Coexistence of two distinct Sulfurospirillum populations respiring tetrachloroethene-genomic and kinetic considerations. .</title>
        <authorList>
            <person name="Buttet G.F."/>
            <person name="Murray A.M."/>
            <person name="Goris T."/>
            <person name="Burion M."/>
            <person name="Jin B."/>
            <person name="Rolle M."/>
            <person name="Holliger C."/>
            <person name="Maillard J."/>
        </authorList>
    </citation>
    <scope>NUCLEOTIDE SEQUENCE</scope>
    <source>
        <strain evidence="9">SL2-1</strain>
    </source>
</reference>
<keyword evidence="11" id="KW-1185">Reference proteome</keyword>
<keyword evidence="8" id="KW-0175">Coiled coil</keyword>
<comment type="subcellular location">
    <subcellularLocation>
        <location evidence="1">Cell outer membrane</location>
    </subcellularLocation>
</comment>
<dbReference type="GO" id="GO:0009279">
    <property type="term" value="C:cell outer membrane"/>
    <property type="evidence" value="ECO:0007669"/>
    <property type="project" value="UniProtKB-SubCell"/>
</dbReference>
<evidence type="ECO:0000256" key="3">
    <source>
        <dbReference type="ARBA" id="ARBA00022448"/>
    </source>
</evidence>
<dbReference type="SUPFAM" id="SSF56954">
    <property type="entry name" value="Outer membrane efflux proteins (OEP)"/>
    <property type="match status" value="1"/>
</dbReference>
<keyword evidence="6" id="KW-0472">Membrane</keyword>
<name>A0A1Y0HKL3_9BACT</name>
<organism evidence="9 11">
    <name type="scientific">Sulfurospirillum diekertiae</name>
    <dbReference type="NCBI Taxonomy" id="1854492"/>
    <lineage>
        <taxon>Bacteria</taxon>
        <taxon>Pseudomonadati</taxon>
        <taxon>Campylobacterota</taxon>
        <taxon>Epsilonproteobacteria</taxon>
        <taxon>Campylobacterales</taxon>
        <taxon>Sulfurospirillaceae</taxon>
        <taxon>Sulfurospirillum</taxon>
    </lineage>
</organism>
<comment type="similarity">
    <text evidence="2">Belongs to the outer membrane factor (OMF) (TC 1.B.17) family.</text>
</comment>
<evidence type="ECO:0000256" key="5">
    <source>
        <dbReference type="ARBA" id="ARBA00022692"/>
    </source>
</evidence>
<sequence length="433" mass="48035">MRRLLLLLFPLCLCAQTYTELLNLLEKSNSYKSAKELESASESLYQAALGKNLPALDATLSAIEFNEIPNMTLHLPSFPVTKADVGTRRHLEGALILSYPLFTGFAISATIDKARLENEQAMLKLTNLKRNLAMHVTQLFSAIIAEERVIDALKSSELAINQAYQKAKGFYTNGLLAQSELYAIEAKKYDIEAQLLHHQNQKKQLLNQLSLIVNTKIETLQANTLQTFEIPNGDGAKEIALNEREDLHVMAKAIDVAQSSVELAKSKNYPTIAMVGVLKGQGDSLELNGDGYTNADKSYVGLSASWNLFNGFSDTHTIDAARASKMSAFFNLEEYKQQVALEVENTELEIKTLNAELQSAKLEEKASESYTNLTQGRFDNQLISADELSRAIANLASTKAKVATLQSELFNQSARLWLECGWGIFEKKVLTQQ</sequence>
<evidence type="ECO:0000313" key="10">
    <source>
        <dbReference type="EMBL" id="QIR77188.1"/>
    </source>
</evidence>
<reference evidence="10" key="4">
    <citation type="submission" date="2020-08" db="EMBL/GenBank/DDBJ databases">
        <authorList>
            <person name="Yang Y."/>
            <person name="Huo L."/>
            <person name="Yan J."/>
        </authorList>
    </citation>
    <scope>NUCLEOTIDE SEQUENCE</scope>
    <source>
        <strain evidence="10">ACSDCE</strain>
    </source>
</reference>
<dbReference type="Proteomes" id="UP000502831">
    <property type="component" value="Chromosome"/>
</dbReference>
<evidence type="ECO:0000256" key="6">
    <source>
        <dbReference type="ARBA" id="ARBA00023136"/>
    </source>
</evidence>
<evidence type="ECO:0000313" key="12">
    <source>
        <dbReference type="Proteomes" id="UP000502831"/>
    </source>
</evidence>
<reference evidence="10 12" key="1">
    <citation type="journal article" date="2017" name="Environ. Sci. Technol.">
        <title>Organohalide Respiration with Chlorinated Ethenes under Low pH Conditions.</title>
        <authorList>
            <person name="Yang Y."/>
            <person name="Capiro N.L."/>
            <person name="Marcet T.F."/>
            <person name="Yan J."/>
            <person name="Pennell K.D."/>
            <person name="Loffler F.E."/>
        </authorList>
    </citation>
    <scope>NUCLEOTIDE SEQUENCE [LARGE SCALE GENOMIC DNA]</scope>
    <source>
        <strain evidence="10 12">ACSDCE</strain>
    </source>
</reference>
<evidence type="ECO:0000256" key="2">
    <source>
        <dbReference type="ARBA" id="ARBA00007613"/>
    </source>
</evidence>
<evidence type="ECO:0000313" key="9">
    <source>
        <dbReference type="EMBL" id="ARU48667.1"/>
    </source>
</evidence>
<evidence type="ECO:0000313" key="11">
    <source>
        <dbReference type="Proteomes" id="UP000196005"/>
    </source>
</evidence>
<keyword evidence="4" id="KW-1134">Transmembrane beta strand</keyword>
<accession>A0A6G9VW07</accession>
<dbReference type="Pfam" id="PF02321">
    <property type="entry name" value="OEP"/>
    <property type="match status" value="1"/>
</dbReference>
<dbReference type="OrthoDB" id="5337872at2"/>